<accession>A0AA86MGY8</accession>
<keyword evidence="2" id="KW-1185">Reference proteome</keyword>
<dbReference type="EMBL" id="LC779065">
    <property type="protein sequence ID" value="BES79975.1"/>
    <property type="molecule type" value="Genomic_DNA"/>
</dbReference>
<evidence type="ECO:0000313" key="2">
    <source>
        <dbReference type="Proteomes" id="UP001304813"/>
    </source>
</evidence>
<sequence>MSRAFLAKHFKVCDFVASIILEVRYERGDYNGNKFITEVDNIFADPFDPTTDANMNRFIAESEYIDEAMNILSKFHTSMTKEERMNLLIEVMKVCDEE</sequence>
<dbReference type="Proteomes" id="UP001304813">
    <property type="component" value="Segment"/>
</dbReference>
<proteinExistence type="predicted"/>
<protein>
    <submittedName>
        <fullName evidence="1">Uncharacterized protein</fullName>
    </submittedName>
</protein>
<organism evidence="1 2">
    <name type="scientific">Yersinia phage vB_Yru_GN1</name>
    <dbReference type="NCBI Taxonomy" id="3074381"/>
    <lineage>
        <taxon>Viruses</taxon>
        <taxon>Duplodnaviria</taxon>
        <taxon>Heunggongvirae</taxon>
        <taxon>Uroviricota</taxon>
        <taxon>Caudoviricetes</taxon>
        <taxon>Caudoviricetes incertae sedis</taxon>
        <taxon>Sepahanvirus</taxon>
        <taxon>Sepahanvirus vB-Yru-GN1</taxon>
    </lineage>
</organism>
<reference evidence="1 2" key="1">
    <citation type="submission" date="2023-09" db="EMBL/GenBank/DDBJ databases">
        <title>Analysis of phage genome (vB_Yru_GN1) of the bacterium (Yersinia ruckeri).</title>
        <authorList>
            <person name="Ganjoor M.S."/>
            <person name="Bouzari M."/>
            <person name="Soleimani-Delfan A."/>
        </authorList>
    </citation>
    <scope>NUCLEOTIDE SEQUENCE [LARGE SCALE GENOMIC DNA]</scope>
    <source>
        <strain evidence="2">vB_Yru_GN1</strain>
    </source>
</reference>
<evidence type="ECO:0000313" key="1">
    <source>
        <dbReference type="EMBL" id="BES79975.1"/>
    </source>
</evidence>
<name>A0AA86MGY8_9CAUD</name>